<sequence length="132" mass="15413">MTSDDSLHFRESHRRRALWTLADLEPGDPKAPYVLNVLDELDQQEQAWIGSGRIATLDEVIKQVASEPNPPGICIVRDDAIPEPWRERFLCASRGSTRLVEGAYYQDWEKFVREWKREMAHLELHRRARKTS</sequence>
<dbReference type="EMBL" id="MIND01000018">
    <property type="protein sequence ID" value="POF88367.1"/>
    <property type="molecule type" value="Genomic_DNA"/>
</dbReference>
<reference evidence="1 2" key="2">
    <citation type="submission" date="2018-03" db="EMBL/GenBank/DDBJ databases">
        <title>Draft genome of Pseudomonas putida strain KT-27.</title>
        <authorList>
            <person name="Yoshizawa S."/>
            <person name="Khan N.H."/>
            <person name="Nishimura M."/>
            <person name="Chiura H.X."/>
            <person name="Ogura Y."/>
            <person name="Hayashi T."/>
            <person name="Kogure K."/>
        </authorList>
    </citation>
    <scope>NUCLEOTIDE SEQUENCE [LARGE SCALE GENOMIC DNA]</scope>
    <source>
        <strain evidence="1 2">KT-27</strain>
    </source>
</reference>
<gene>
    <name evidence="1" type="ORF">BGP80_10495</name>
</gene>
<evidence type="ECO:0000313" key="2">
    <source>
        <dbReference type="Proteomes" id="UP000237194"/>
    </source>
</evidence>
<protein>
    <submittedName>
        <fullName evidence="1">Uncharacterized protein</fullName>
    </submittedName>
</protein>
<accession>A0A2S3WBN9</accession>
<evidence type="ECO:0000313" key="1">
    <source>
        <dbReference type="EMBL" id="POF88367.1"/>
    </source>
</evidence>
<organism evidence="1 2">
    <name type="scientific">Pseudomonas putida</name>
    <name type="common">Arthrobacter siderocapsulatus</name>
    <dbReference type="NCBI Taxonomy" id="303"/>
    <lineage>
        <taxon>Bacteria</taxon>
        <taxon>Pseudomonadati</taxon>
        <taxon>Pseudomonadota</taxon>
        <taxon>Gammaproteobacteria</taxon>
        <taxon>Pseudomonadales</taxon>
        <taxon>Pseudomonadaceae</taxon>
        <taxon>Pseudomonas</taxon>
    </lineage>
</organism>
<dbReference type="Proteomes" id="UP000237194">
    <property type="component" value="Unassembled WGS sequence"/>
</dbReference>
<proteinExistence type="predicted"/>
<dbReference type="AlphaFoldDB" id="A0A2S3WBN9"/>
<reference evidence="1 2" key="1">
    <citation type="submission" date="2016-08" db="EMBL/GenBank/DDBJ databases">
        <authorList>
            <person name="Seilhamer J.J."/>
        </authorList>
    </citation>
    <scope>NUCLEOTIDE SEQUENCE [LARGE SCALE GENOMIC DNA]</scope>
    <source>
        <strain evidence="1 2">KT-27</strain>
    </source>
</reference>
<name>A0A2S3WBN9_PSEPU</name>
<comment type="caution">
    <text evidence="1">The sequence shown here is derived from an EMBL/GenBank/DDBJ whole genome shotgun (WGS) entry which is preliminary data.</text>
</comment>